<dbReference type="SUPFAM" id="SSF57667">
    <property type="entry name" value="beta-beta-alpha zinc fingers"/>
    <property type="match status" value="2"/>
</dbReference>
<name>A0ABM0GP36_SACKO</name>
<dbReference type="InterPro" id="IPR035896">
    <property type="entry name" value="AN1-like_Znf"/>
</dbReference>
<keyword evidence="2 4" id="KW-0863">Zinc-finger</keyword>
<evidence type="ECO:0000259" key="6">
    <source>
        <dbReference type="PROSITE" id="PS50157"/>
    </source>
</evidence>
<organism evidence="7 8">
    <name type="scientific">Saccoglossus kowalevskii</name>
    <name type="common">Acorn worm</name>
    <dbReference type="NCBI Taxonomy" id="10224"/>
    <lineage>
        <taxon>Eukaryota</taxon>
        <taxon>Metazoa</taxon>
        <taxon>Hemichordata</taxon>
        <taxon>Enteropneusta</taxon>
        <taxon>Harrimaniidae</taxon>
        <taxon>Saccoglossus</taxon>
    </lineage>
</organism>
<proteinExistence type="predicted"/>
<dbReference type="Gene3D" id="3.30.160.60">
    <property type="entry name" value="Classic Zinc Finger"/>
    <property type="match status" value="3"/>
</dbReference>
<dbReference type="InterPro" id="IPR013087">
    <property type="entry name" value="Znf_C2H2_type"/>
</dbReference>
<sequence>MFADRSDNEIKQEGNHSPPRNKYCAYDKCTEDNSEYNACDACMKTFCVKHISDRVHTCAHSKKQCGVIMHVDNSSPSSHNKSDSILLVIKKEETEHADEKIDDSLDQQAKISHLIIKSEPLDLSVNGVRSTSPKPSSTIVGNKIKTEKCDSEAIGATQVIVSARHYPSISHCSTTPPHRHGDDDRPTVTLESVNESGARALLSLQQAADADLPSQVQPIKHLLDRTIKLSPTSSSSSSPPSHHAVNLELRPTESAKRKRLHVCDFEGCTKVYTKSSHLKAHRRTHTGEKPYKCTWEGCTWRFARSDELTRHYRKHTGVKPFKCTKCERCFSRSDHLALHMKRH</sequence>
<protein>
    <submittedName>
        <fullName evidence="8">Krueppel-like factor 6-like</fullName>
    </submittedName>
</protein>
<evidence type="ECO:0000256" key="3">
    <source>
        <dbReference type="ARBA" id="ARBA00022833"/>
    </source>
</evidence>
<gene>
    <name evidence="8" type="primary">LOC100368725</name>
</gene>
<evidence type="ECO:0000313" key="8">
    <source>
        <dbReference type="RefSeq" id="XP_002734231.2"/>
    </source>
</evidence>
<dbReference type="PANTHER" id="PTHR23235:SF150">
    <property type="entry name" value="KRUEPPEL-LIKE FACTOR LUNA"/>
    <property type="match status" value="1"/>
</dbReference>
<feature type="domain" description="C2H2-type" evidence="6">
    <location>
        <begin position="291"/>
        <end position="320"/>
    </location>
</feature>
<feature type="domain" description="C2H2-type" evidence="6">
    <location>
        <begin position="321"/>
        <end position="343"/>
    </location>
</feature>
<dbReference type="Proteomes" id="UP000694865">
    <property type="component" value="Unplaced"/>
</dbReference>
<dbReference type="SUPFAM" id="SSF118310">
    <property type="entry name" value="AN1-like Zinc finger"/>
    <property type="match status" value="1"/>
</dbReference>
<evidence type="ECO:0000256" key="4">
    <source>
        <dbReference type="PROSITE-ProRule" id="PRU00042"/>
    </source>
</evidence>
<dbReference type="SMART" id="SM00355">
    <property type="entry name" value="ZnF_C2H2"/>
    <property type="match status" value="3"/>
</dbReference>
<dbReference type="Gene3D" id="4.10.1110.10">
    <property type="entry name" value="AN1-like Zinc finger"/>
    <property type="match status" value="1"/>
</dbReference>
<reference evidence="8" key="1">
    <citation type="submission" date="2025-08" db="UniProtKB">
        <authorList>
            <consortium name="RefSeq"/>
        </authorList>
    </citation>
    <scope>IDENTIFICATION</scope>
    <source>
        <tissue evidence="8">Testes</tissue>
    </source>
</reference>
<keyword evidence="3" id="KW-0862">Zinc</keyword>
<accession>A0ABM0GP36</accession>
<keyword evidence="1" id="KW-0479">Metal-binding</keyword>
<dbReference type="PROSITE" id="PS00028">
    <property type="entry name" value="ZINC_FINGER_C2H2_1"/>
    <property type="match status" value="3"/>
</dbReference>
<dbReference type="PANTHER" id="PTHR23235">
    <property type="entry name" value="KRUEPPEL-LIKE TRANSCRIPTION FACTOR"/>
    <property type="match status" value="1"/>
</dbReference>
<dbReference type="Pfam" id="PF00096">
    <property type="entry name" value="zf-C2H2"/>
    <property type="match status" value="3"/>
</dbReference>
<feature type="region of interest" description="Disordered" evidence="5">
    <location>
        <begin position="229"/>
        <end position="251"/>
    </location>
</feature>
<evidence type="ECO:0000313" key="7">
    <source>
        <dbReference type="Proteomes" id="UP000694865"/>
    </source>
</evidence>
<feature type="domain" description="C2H2-type" evidence="6">
    <location>
        <begin position="261"/>
        <end position="290"/>
    </location>
</feature>
<dbReference type="PROSITE" id="PS50157">
    <property type="entry name" value="ZINC_FINGER_C2H2_2"/>
    <property type="match status" value="3"/>
</dbReference>
<dbReference type="RefSeq" id="XP_002734231.2">
    <property type="nucleotide sequence ID" value="XM_002734185.2"/>
</dbReference>
<dbReference type="GeneID" id="100368725"/>
<feature type="compositionally biased region" description="Low complexity" evidence="5">
    <location>
        <begin position="230"/>
        <end position="241"/>
    </location>
</feature>
<dbReference type="InterPro" id="IPR036236">
    <property type="entry name" value="Znf_C2H2_sf"/>
</dbReference>
<keyword evidence="7" id="KW-1185">Reference proteome</keyword>
<evidence type="ECO:0000256" key="1">
    <source>
        <dbReference type="ARBA" id="ARBA00022723"/>
    </source>
</evidence>
<evidence type="ECO:0000256" key="2">
    <source>
        <dbReference type="ARBA" id="ARBA00022771"/>
    </source>
</evidence>
<evidence type="ECO:0000256" key="5">
    <source>
        <dbReference type="SAM" id="MobiDB-lite"/>
    </source>
</evidence>